<keyword evidence="3" id="KW-0808">Transferase</keyword>
<reference evidence="10 11" key="1">
    <citation type="journal article" date="2016" name="Front. Microbiol.">
        <title>Genome Sequence of Type Strains of Genus Stenotrophomonas.</title>
        <authorList>
            <person name="Patil P.P."/>
            <person name="Midha S."/>
            <person name="Kumar S."/>
            <person name="Patil P.B."/>
        </authorList>
    </citation>
    <scope>NUCLEOTIDE SEQUENCE [LARGE SCALE GENOMIC DNA]</scope>
    <source>
        <strain evidence="10 11">LMG 978</strain>
    </source>
</reference>
<organism evidence="10 11">
    <name type="scientific">Stenotrophomonas beteli</name>
    <dbReference type="NCBI Taxonomy" id="3384461"/>
    <lineage>
        <taxon>Bacteria</taxon>
        <taxon>Pseudomonadati</taxon>
        <taxon>Pseudomonadota</taxon>
        <taxon>Gammaproteobacteria</taxon>
        <taxon>Lysobacterales</taxon>
        <taxon>Lysobacteraceae</taxon>
        <taxon>Stenotrophomonas</taxon>
        <taxon>Stenotrophomonas maltophilia group</taxon>
    </lineage>
</organism>
<evidence type="ECO:0000256" key="7">
    <source>
        <dbReference type="PROSITE-ProRule" id="PRU01373"/>
    </source>
</evidence>
<protein>
    <submittedName>
        <fullName evidence="10">Peptidoglycan-binding protein</fullName>
    </submittedName>
</protein>
<dbReference type="Gene3D" id="1.10.101.10">
    <property type="entry name" value="PGBD-like superfamily/PGBD"/>
    <property type="match status" value="1"/>
</dbReference>
<proteinExistence type="inferred from homology"/>
<dbReference type="InterPro" id="IPR050979">
    <property type="entry name" value="LD-transpeptidase"/>
</dbReference>
<gene>
    <name evidence="10" type="ORF">ARC23_16255</name>
</gene>
<dbReference type="InterPro" id="IPR005490">
    <property type="entry name" value="LD_TPept_cat_dom"/>
</dbReference>
<keyword evidence="8" id="KW-0732">Signal</keyword>
<name>A0A0R0AUZ2_9GAMM</name>
<dbReference type="SUPFAM" id="SSF141523">
    <property type="entry name" value="L,D-transpeptidase catalytic domain-like"/>
    <property type="match status" value="1"/>
</dbReference>
<dbReference type="PANTHER" id="PTHR30582:SF30">
    <property type="entry name" value="BLR4375 PROTEIN"/>
    <property type="match status" value="1"/>
</dbReference>
<dbReference type="GO" id="GO:0018104">
    <property type="term" value="P:peptidoglycan-protein cross-linking"/>
    <property type="evidence" value="ECO:0007669"/>
    <property type="project" value="TreeGrafter"/>
</dbReference>
<evidence type="ECO:0000256" key="3">
    <source>
        <dbReference type="ARBA" id="ARBA00022679"/>
    </source>
</evidence>
<comment type="similarity">
    <text evidence="2">Belongs to the YkuD family.</text>
</comment>
<accession>A0A0R0AUZ2</accession>
<keyword evidence="6 7" id="KW-0961">Cell wall biogenesis/degradation</keyword>
<dbReference type="UniPathway" id="UPA00219"/>
<dbReference type="Proteomes" id="UP000051757">
    <property type="component" value="Unassembled WGS sequence"/>
</dbReference>
<dbReference type="GO" id="GO:0071972">
    <property type="term" value="F:peptidoglycan L,D-transpeptidase activity"/>
    <property type="evidence" value="ECO:0007669"/>
    <property type="project" value="TreeGrafter"/>
</dbReference>
<dbReference type="InterPro" id="IPR036366">
    <property type="entry name" value="PGBDSf"/>
</dbReference>
<dbReference type="PROSITE" id="PS52029">
    <property type="entry name" value="LD_TPASE"/>
    <property type="match status" value="1"/>
</dbReference>
<dbReference type="PANTHER" id="PTHR30582">
    <property type="entry name" value="L,D-TRANSPEPTIDASE"/>
    <property type="match status" value="1"/>
</dbReference>
<dbReference type="GO" id="GO:0005576">
    <property type="term" value="C:extracellular region"/>
    <property type="evidence" value="ECO:0007669"/>
    <property type="project" value="TreeGrafter"/>
</dbReference>
<evidence type="ECO:0000313" key="11">
    <source>
        <dbReference type="Proteomes" id="UP000051757"/>
    </source>
</evidence>
<dbReference type="Pfam" id="PF03734">
    <property type="entry name" value="YkuD"/>
    <property type="match status" value="1"/>
</dbReference>
<evidence type="ECO:0000256" key="2">
    <source>
        <dbReference type="ARBA" id="ARBA00005992"/>
    </source>
</evidence>
<feature type="domain" description="L,D-TPase catalytic" evidence="9">
    <location>
        <begin position="186"/>
        <end position="319"/>
    </location>
</feature>
<dbReference type="SUPFAM" id="SSF47090">
    <property type="entry name" value="PGBD-like"/>
    <property type="match status" value="1"/>
</dbReference>
<comment type="pathway">
    <text evidence="1 7">Cell wall biogenesis; peptidoglycan biosynthesis.</text>
</comment>
<dbReference type="InterPro" id="IPR002477">
    <property type="entry name" value="Peptidoglycan-bd-like"/>
</dbReference>
<dbReference type="GO" id="GO:0071555">
    <property type="term" value="P:cell wall organization"/>
    <property type="evidence" value="ECO:0007669"/>
    <property type="project" value="UniProtKB-UniRule"/>
</dbReference>
<dbReference type="GO" id="GO:0016740">
    <property type="term" value="F:transferase activity"/>
    <property type="evidence" value="ECO:0007669"/>
    <property type="project" value="UniProtKB-KW"/>
</dbReference>
<dbReference type="Pfam" id="PF01471">
    <property type="entry name" value="PG_binding_1"/>
    <property type="match status" value="1"/>
</dbReference>
<sequence>MPLPVYRSTLLALSLLASPAFAQAPPPGLPAPIAEKAGPDTAARSALHAQVLLDRANFSPGQIDGEVGSNQRRAVSGFQAAHGLTVTGELDEATWKALQADTVTPLASYTLTSEDVAGPFQAVPKGPAAQAKLKSLGFNNVEESLGERFHASPELLKLLNPGVDLGKAGNRIQVPNIAPSPLPKAARVVVDKSDSTLQLLDAQGKLIAQVPVSSGSQHDPLPIGQWKILGVYRDPPFHYNPRLFWDARKGKKKATLPPGPNNPVGRVWIDLSKPHYGLHGTPEPGHVGKTESHGCVRMTNWDALRVADAVDTSVPVVMQE</sequence>
<keyword evidence="11" id="KW-1185">Reference proteome</keyword>
<keyword evidence="5 7" id="KW-0573">Peptidoglycan synthesis</keyword>
<evidence type="ECO:0000256" key="6">
    <source>
        <dbReference type="ARBA" id="ARBA00023316"/>
    </source>
</evidence>
<dbReference type="InterPro" id="IPR038063">
    <property type="entry name" value="Transpep_catalytic_dom"/>
</dbReference>
<dbReference type="GO" id="GO:0008360">
    <property type="term" value="P:regulation of cell shape"/>
    <property type="evidence" value="ECO:0007669"/>
    <property type="project" value="UniProtKB-UniRule"/>
</dbReference>
<evidence type="ECO:0000256" key="5">
    <source>
        <dbReference type="ARBA" id="ARBA00022984"/>
    </source>
</evidence>
<dbReference type="Gene3D" id="2.40.440.10">
    <property type="entry name" value="L,D-transpeptidase catalytic domain-like"/>
    <property type="match status" value="1"/>
</dbReference>
<feature type="active site" description="Proton donor/acceptor" evidence="7">
    <location>
        <position position="279"/>
    </location>
</feature>
<comment type="caution">
    <text evidence="10">The sequence shown here is derived from an EMBL/GenBank/DDBJ whole genome shotgun (WGS) entry which is preliminary data.</text>
</comment>
<dbReference type="CDD" id="cd16913">
    <property type="entry name" value="YkuD_like"/>
    <property type="match status" value="1"/>
</dbReference>
<dbReference type="AlphaFoldDB" id="A0A0R0AUZ2"/>
<evidence type="ECO:0000256" key="1">
    <source>
        <dbReference type="ARBA" id="ARBA00004752"/>
    </source>
</evidence>
<dbReference type="OrthoDB" id="9787225at2"/>
<evidence type="ECO:0000256" key="8">
    <source>
        <dbReference type="SAM" id="SignalP"/>
    </source>
</evidence>
<keyword evidence="4 7" id="KW-0133">Cell shape</keyword>
<evidence type="ECO:0000313" key="10">
    <source>
        <dbReference type="EMBL" id="KRG48821.1"/>
    </source>
</evidence>
<dbReference type="EMBL" id="LLXV01000054">
    <property type="protein sequence ID" value="KRG48821.1"/>
    <property type="molecule type" value="Genomic_DNA"/>
</dbReference>
<evidence type="ECO:0000256" key="4">
    <source>
        <dbReference type="ARBA" id="ARBA00022960"/>
    </source>
</evidence>
<feature type="active site" description="Nucleophile" evidence="7">
    <location>
        <position position="295"/>
    </location>
</feature>
<feature type="signal peptide" evidence="8">
    <location>
        <begin position="1"/>
        <end position="22"/>
    </location>
</feature>
<feature type="chain" id="PRO_5006391378" evidence="8">
    <location>
        <begin position="23"/>
        <end position="320"/>
    </location>
</feature>
<evidence type="ECO:0000259" key="9">
    <source>
        <dbReference type="PROSITE" id="PS52029"/>
    </source>
</evidence>
<dbReference type="InterPro" id="IPR036365">
    <property type="entry name" value="PGBD-like_sf"/>
</dbReference>